<feature type="compositionally biased region" description="Basic and acidic residues" evidence="1">
    <location>
        <begin position="75"/>
        <end position="87"/>
    </location>
</feature>
<dbReference type="Proteomes" id="UP000887574">
    <property type="component" value="Unplaced"/>
</dbReference>
<sequence length="115" mass="13270">MKTVCLSVPGSDNYEEKMLLYGGFHFALVADGEIYIKYAHFDCEPAAYQPFQQKFDKPVKLCSFHVKSAINRKLSNAEKENADDVHRNRQQPRQRSQESARFLLRSPVFKLNSSL</sequence>
<evidence type="ECO:0000256" key="1">
    <source>
        <dbReference type="SAM" id="MobiDB-lite"/>
    </source>
</evidence>
<proteinExistence type="predicted"/>
<keyword evidence="2" id="KW-1185">Reference proteome</keyword>
<organism evidence="2 3">
    <name type="scientific">Ditylenchus dipsaci</name>
    <dbReference type="NCBI Taxonomy" id="166011"/>
    <lineage>
        <taxon>Eukaryota</taxon>
        <taxon>Metazoa</taxon>
        <taxon>Ecdysozoa</taxon>
        <taxon>Nematoda</taxon>
        <taxon>Chromadorea</taxon>
        <taxon>Rhabditida</taxon>
        <taxon>Tylenchina</taxon>
        <taxon>Tylenchomorpha</taxon>
        <taxon>Sphaerularioidea</taxon>
        <taxon>Anguinidae</taxon>
        <taxon>Anguininae</taxon>
        <taxon>Ditylenchus</taxon>
    </lineage>
</organism>
<evidence type="ECO:0000313" key="3">
    <source>
        <dbReference type="WBParaSite" id="jg25385"/>
    </source>
</evidence>
<protein>
    <submittedName>
        <fullName evidence="3">Uncharacterized protein</fullName>
    </submittedName>
</protein>
<evidence type="ECO:0000313" key="2">
    <source>
        <dbReference type="Proteomes" id="UP000887574"/>
    </source>
</evidence>
<reference evidence="3" key="1">
    <citation type="submission" date="2022-11" db="UniProtKB">
        <authorList>
            <consortium name="WormBaseParasite"/>
        </authorList>
    </citation>
    <scope>IDENTIFICATION</scope>
</reference>
<dbReference type="WBParaSite" id="jg25385">
    <property type="protein sequence ID" value="jg25385"/>
    <property type="gene ID" value="jg25385"/>
</dbReference>
<feature type="region of interest" description="Disordered" evidence="1">
    <location>
        <begin position="75"/>
        <end position="99"/>
    </location>
</feature>
<name>A0A915E236_9BILA</name>
<accession>A0A915E236</accession>
<dbReference type="AlphaFoldDB" id="A0A915E236"/>